<keyword evidence="2" id="KW-1185">Reference proteome</keyword>
<name>A0A9J7X0T6_CYPCA</name>
<dbReference type="Proteomes" id="UP001108240">
    <property type="component" value="Unplaced"/>
</dbReference>
<dbReference type="GeneTree" id="ENSGT00390000005318"/>
<dbReference type="Pfam" id="PF13347">
    <property type="entry name" value="MFS_2"/>
    <property type="match status" value="1"/>
</dbReference>
<sequence>MKSSALGDPSVNLHKFYAGHCHHFWSMLSDVVDEIAVQNPSCKGLEPLFISGSRFCNKLGGGLSAGISTMTLHFTGYKAGACSHVDEVVLALKLL</sequence>
<evidence type="ECO:0000313" key="1">
    <source>
        <dbReference type="Ensembl" id="ENSCCRP00000099771.1"/>
    </source>
</evidence>
<proteinExistence type="predicted"/>
<evidence type="ECO:0000313" key="2">
    <source>
        <dbReference type="Proteomes" id="UP001108240"/>
    </source>
</evidence>
<dbReference type="AlphaFoldDB" id="A0A9J7X0T6"/>
<dbReference type="Ensembl" id="ENSCCRT00000195193.1">
    <property type="protein sequence ID" value="ENSCCRP00000099771.1"/>
    <property type="gene ID" value="ENSCCRG00000010504.2"/>
</dbReference>
<organism evidence="1 2">
    <name type="scientific">Cyprinus carpio carpio</name>
    <dbReference type="NCBI Taxonomy" id="630221"/>
    <lineage>
        <taxon>Eukaryota</taxon>
        <taxon>Metazoa</taxon>
        <taxon>Chordata</taxon>
        <taxon>Craniata</taxon>
        <taxon>Vertebrata</taxon>
        <taxon>Euteleostomi</taxon>
        <taxon>Actinopterygii</taxon>
        <taxon>Neopterygii</taxon>
        <taxon>Teleostei</taxon>
        <taxon>Ostariophysi</taxon>
        <taxon>Cypriniformes</taxon>
        <taxon>Cyprinidae</taxon>
        <taxon>Cyprininae</taxon>
        <taxon>Cyprinus</taxon>
    </lineage>
</organism>
<accession>A0A9J7X0T6</accession>
<reference evidence="1" key="2">
    <citation type="submission" date="2025-09" db="UniProtKB">
        <authorList>
            <consortium name="Ensembl"/>
        </authorList>
    </citation>
    <scope>IDENTIFICATION</scope>
</reference>
<reference evidence="1" key="1">
    <citation type="submission" date="2025-08" db="UniProtKB">
        <authorList>
            <consortium name="Ensembl"/>
        </authorList>
    </citation>
    <scope>IDENTIFICATION</scope>
</reference>
<protein>
    <submittedName>
        <fullName evidence="1">Major facilitator superfamily domain containing 2a-like 2</fullName>
    </submittedName>
</protein>